<dbReference type="AlphaFoldDB" id="A0A974D775"/>
<sequence length="93" mass="10698">MKTVSNACHHISVTQHKFYHVFGLWHIENYDHHCHQMENSSDQNAYNIYHFPYAMESGMDAMEISYTVDHESLGQGGSHKIPWGTISSQELSS</sequence>
<proteinExistence type="predicted"/>
<name>A0A974D775_XENLA</name>
<reference evidence="2" key="1">
    <citation type="journal article" date="2016" name="Nature">
        <title>Genome evolution in the allotetraploid frog Xenopus laevis.</title>
        <authorList>
            <person name="Session A.M."/>
            <person name="Uno Y."/>
            <person name="Kwon T."/>
            <person name="Chapman J.A."/>
            <person name="Toyoda A."/>
            <person name="Takahashi S."/>
            <person name="Fukui A."/>
            <person name="Hikosaka A."/>
            <person name="Suzuki A."/>
            <person name="Kondo M."/>
            <person name="van Heeringen S.J."/>
            <person name="Quigley I."/>
            <person name="Heinz S."/>
            <person name="Ogino H."/>
            <person name="Ochi H."/>
            <person name="Hellsten U."/>
            <person name="Lyons J.B."/>
            <person name="Simakov O."/>
            <person name="Putnam N."/>
            <person name="Stites J."/>
            <person name="Kuroki Y."/>
            <person name="Tanaka T."/>
            <person name="Michiue T."/>
            <person name="Watanabe M."/>
            <person name="Bogdanovic O."/>
            <person name="Lister R."/>
            <person name="Georgiou G."/>
            <person name="Paranjpe S.S."/>
            <person name="van Kruijsbergen I."/>
            <person name="Shu S."/>
            <person name="Carlson J."/>
            <person name="Kinoshita T."/>
            <person name="Ohta Y."/>
            <person name="Mawaribuchi S."/>
            <person name="Jenkins J."/>
            <person name="Grimwood J."/>
            <person name="Schmutz J."/>
            <person name="Mitros T."/>
            <person name="Mozaffari S.V."/>
            <person name="Suzuki Y."/>
            <person name="Haramoto Y."/>
            <person name="Yamamoto T.S."/>
            <person name="Takagi C."/>
            <person name="Heald R."/>
            <person name="Miller K."/>
            <person name="Haudenschild C."/>
            <person name="Kitzman J."/>
            <person name="Nakayama T."/>
            <person name="Izutsu Y."/>
            <person name="Robert J."/>
            <person name="Fortriede J."/>
            <person name="Burns K."/>
            <person name="Lotay V."/>
            <person name="Karimi K."/>
            <person name="Yasuoka Y."/>
            <person name="Dichmann D.S."/>
            <person name="Flajnik M.F."/>
            <person name="Houston D.W."/>
            <person name="Shendure J."/>
            <person name="DuPasquier L."/>
            <person name="Vize P.D."/>
            <person name="Zorn A.M."/>
            <person name="Ito M."/>
            <person name="Marcotte E.M."/>
            <person name="Wallingford J.B."/>
            <person name="Ito Y."/>
            <person name="Asashima M."/>
            <person name="Ueno N."/>
            <person name="Matsuda Y."/>
            <person name="Veenstra G.J."/>
            <person name="Fujiyama A."/>
            <person name="Harland R.M."/>
            <person name="Taira M."/>
            <person name="Rokhsar D.S."/>
        </authorList>
    </citation>
    <scope>NUCLEOTIDE SEQUENCE [LARGE SCALE GENOMIC DNA]</scope>
    <source>
        <strain evidence="2">J</strain>
    </source>
</reference>
<gene>
    <name evidence="1" type="ORF">XELAEV_18020579mg</name>
</gene>
<protein>
    <submittedName>
        <fullName evidence="1">Uncharacterized protein</fullName>
    </submittedName>
</protein>
<dbReference type="EMBL" id="CM004471">
    <property type="protein sequence ID" value="OCT86889.1"/>
    <property type="molecule type" value="Genomic_DNA"/>
</dbReference>
<accession>A0A974D775</accession>
<organism evidence="1 2">
    <name type="scientific">Xenopus laevis</name>
    <name type="common">African clawed frog</name>
    <dbReference type="NCBI Taxonomy" id="8355"/>
    <lineage>
        <taxon>Eukaryota</taxon>
        <taxon>Metazoa</taxon>
        <taxon>Chordata</taxon>
        <taxon>Craniata</taxon>
        <taxon>Vertebrata</taxon>
        <taxon>Euteleostomi</taxon>
        <taxon>Amphibia</taxon>
        <taxon>Batrachia</taxon>
        <taxon>Anura</taxon>
        <taxon>Pipoidea</taxon>
        <taxon>Pipidae</taxon>
        <taxon>Xenopodinae</taxon>
        <taxon>Xenopus</taxon>
        <taxon>Xenopus</taxon>
    </lineage>
</organism>
<evidence type="ECO:0000313" key="2">
    <source>
        <dbReference type="Proteomes" id="UP000694892"/>
    </source>
</evidence>
<dbReference type="Proteomes" id="UP000694892">
    <property type="component" value="Chromosome 3S"/>
</dbReference>
<evidence type="ECO:0000313" key="1">
    <source>
        <dbReference type="EMBL" id="OCT86889.1"/>
    </source>
</evidence>